<dbReference type="EMBL" id="LN713926">
    <property type="protein sequence ID" value="CEK42269.1"/>
    <property type="molecule type" value="Genomic_DNA"/>
</dbReference>
<sequence length="128" mass="14099">MVESIRSAGRIMRPIDVRAVSGGYEIEDGETRRLAAIQLKLDIVPIRVLDIDSETSHALALITNLEREQLDPAEVVSNLERLIAEFGRESAVIVLEQLSSLQDHGAVSDELQLRIDALLLSCGLDKKP</sequence>
<dbReference type="PANTHER" id="PTHR33375">
    <property type="entry name" value="CHROMOSOME-PARTITIONING PROTEIN PARB-RELATED"/>
    <property type="match status" value="1"/>
</dbReference>
<reference evidence="2" key="2">
    <citation type="submission" date="2015-06" db="EMBL/GenBank/DDBJ databases">
        <title>Environmentally co-occuring mercury resistance plasmids are genetically and phenotypically diverse and confer variable context-dependent fitness effects.</title>
        <authorList>
            <person name="Hall J.P.J."/>
            <person name="Harrison E."/>
            <person name="Lilley A.K."/>
            <person name="Paterson S."/>
            <person name="Spiers A.J."/>
            <person name="Brockhurst M.A."/>
        </authorList>
    </citation>
    <scope>NUCLEOTIDE SEQUENCE [LARGE SCALE GENOMIC DNA]</scope>
    <source>
        <strain evidence="2">SBW25</strain>
        <plasmid evidence="2">pQBR57</plasmid>
    </source>
</reference>
<geneLocation type="plasmid" evidence="2">
    <name>pQBR57</name>
</geneLocation>
<dbReference type="Gene3D" id="3.90.1530.10">
    <property type="entry name" value="Conserved hypothetical protein from pyrococcus furiosus pfu- 392566-001, ParB domain"/>
    <property type="match status" value="1"/>
</dbReference>
<dbReference type="InterPro" id="IPR036086">
    <property type="entry name" value="ParB/Sulfiredoxin_sf"/>
</dbReference>
<dbReference type="PANTHER" id="PTHR33375:SF1">
    <property type="entry name" value="CHROMOSOME-PARTITIONING PROTEIN PARB-RELATED"/>
    <property type="match status" value="1"/>
</dbReference>
<dbReference type="InterPro" id="IPR050336">
    <property type="entry name" value="Chromosome_partition/occlusion"/>
</dbReference>
<dbReference type="InterPro" id="IPR003115">
    <property type="entry name" value="ParB_N"/>
</dbReference>
<evidence type="ECO:0000259" key="1">
    <source>
        <dbReference type="Pfam" id="PF02195"/>
    </source>
</evidence>
<feature type="domain" description="ParB-like N-terminal" evidence="1">
    <location>
        <begin position="1"/>
        <end position="65"/>
    </location>
</feature>
<dbReference type="SUPFAM" id="SSF110849">
    <property type="entry name" value="ParB/Sulfiredoxin"/>
    <property type="match status" value="1"/>
</dbReference>
<proteinExistence type="predicted"/>
<gene>
    <name evidence="2" type="ORF">PQBR57_0316</name>
</gene>
<organism evidence="2">
    <name type="scientific">Pseudomonas fluorescens (strain SBW25)</name>
    <dbReference type="NCBI Taxonomy" id="216595"/>
    <lineage>
        <taxon>Bacteria</taxon>
        <taxon>Pseudomonadati</taxon>
        <taxon>Pseudomonadota</taxon>
        <taxon>Gammaproteobacteria</taxon>
        <taxon>Pseudomonadales</taxon>
        <taxon>Pseudomonadaceae</taxon>
        <taxon>Pseudomonas</taxon>
    </lineage>
</organism>
<accession>A0A0G4E517</accession>
<name>A0A0G4E517_PSEFS</name>
<evidence type="ECO:0000313" key="2">
    <source>
        <dbReference type="EMBL" id="CEK42269.1"/>
    </source>
</evidence>
<protein>
    <submittedName>
        <fullName evidence="2">Chromosome (Plasmid) partitioning protein ParB / Stage 0 sporulation protein J</fullName>
    </submittedName>
</protein>
<dbReference type="GO" id="GO:0005694">
    <property type="term" value="C:chromosome"/>
    <property type="evidence" value="ECO:0007669"/>
    <property type="project" value="TreeGrafter"/>
</dbReference>
<dbReference type="GO" id="GO:0007059">
    <property type="term" value="P:chromosome segregation"/>
    <property type="evidence" value="ECO:0007669"/>
    <property type="project" value="TreeGrafter"/>
</dbReference>
<dbReference type="AlphaFoldDB" id="A0A0G4E517"/>
<reference evidence="2" key="1">
    <citation type="submission" date="2014-12" db="EMBL/GenBank/DDBJ databases">
        <authorList>
            <person name="Hall J."/>
        </authorList>
    </citation>
    <scope>NUCLEOTIDE SEQUENCE [LARGE SCALE GENOMIC DNA]</scope>
    <source>
        <strain evidence="2">SBW25</strain>
        <plasmid evidence="2">pQBR57</plasmid>
    </source>
</reference>
<keyword evidence="2" id="KW-0614">Plasmid</keyword>
<dbReference type="Pfam" id="PF02195">
    <property type="entry name" value="ParB_N"/>
    <property type="match status" value="1"/>
</dbReference>